<gene>
    <name evidence="7" type="ORF">ABFZ84_08905</name>
</gene>
<evidence type="ECO:0000256" key="6">
    <source>
        <dbReference type="SAM" id="Phobius"/>
    </source>
</evidence>
<dbReference type="EMBL" id="JBEHZE010000001">
    <property type="protein sequence ID" value="MEX6633670.1"/>
    <property type="molecule type" value="Genomic_DNA"/>
</dbReference>
<keyword evidence="5 6" id="KW-0472">Membrane</keyword>
<name>A0ABV3Z4D4_9PROT</name>
<feature type="transmembrane region" description="Helical" evidence="6">
    <location>
        <begin position="99"/>
        <end position="119"/>
    </location>
</feature>
<feature type="transmembrane region" description="Helical" evidence="6">
    <location>
        <begin position="12"/>
        <end position="29"/>
    </location>
</feature>
<evidence type="ECO:0000313" key="8">
    <source>
        <dbReference type="Proteomes" id="UP001560685"/>
    </source>
</evidence>
<keyword evidence="8" id="KW-1185">Reference proteome</keyword>
<keyword evidence="4 6" id="KW-1133">Transmembrane helix</keyword>
<feature type="transmembrane region" description="Helical" evidence="6">
    <location>
        <begin position="279"/>
        <end position="299"/>
    </location>
</feature>
<comment type="subcellular location">
    <subcellularLocation>
        <location evidence="1">Cell membrane</location>
        <topology evidence="1">Multi-pass membrane protein</topology>
    </subcellularLocation>
</comment>
<evidence type="ECO:0000256" key="1">
    <source>
        <dbReference type="ARBA" id="ARBA00004651"/>
    </source>
</evidence>
<dbReference type="RefSeq" id="WP_369313650.1">
    <property type="nucleotide sequence ID" value="NZ_JBEHZE010000001.1"/>
</dbReference>
<evidence type="ECO:0000256" key="3">
    <source>
        <dbReference type="ARBA" id="ARBA00022692"/>
    </source>
</evidence>
<keyword evidence="3 6" id="KW-0812">Transmembrane</keyword>
<feature type="transmembrane region" description="Helical" evidence="6">
    <location>
        <begin position="306"/>
        <end position="326"/>
    </location>
</feature>
<evidence type="ECO:0000256" key="4">
    <source>
        <dbReference type="ARBA" id="ARBA00022989"/>
    </source>
</evidence>
<proteinExistence type="predicted"/>
<feature type="transmembrane region" description="Helical" evidence="6">
    <location>
        <begin position="338"/>
        <end position="357"/>
    </location>
</feature>
<keyword evidence="2" id="KW-1003">Cell membrane</keyword>
<sequence>MNSLDKYILRQCLMPLILILVVTTAIVWMTQSLQRIEIIVEYGQGFLVFLYLSLLIIPSLLAIIIPFALFGAVVYALYRLHSDSEIAVMFAAGVSRWRIAVPLLFITLLAACATLYVNVDLMPRSYRVLKQTVADIRADFATSLLRSGEFISASKGFTIYVDESRPGNQFVGLLINDYRNNEKRETYMAQRAILQETKAGPLLILKNGNIQRENRDSGKVDIIRFDDWAVNVSSLNDDPGELQLELTERYLGELLHPDLSKPYDRANSGKLIAEGHARLASPLYTFAYVLVGLNALIGGSYTRRSYFLRVASAGAIIFGLRVAGFLAQGFASEAGTVWMLYAPPTAAIGVAAFLVFAPQNWRIFPQRRVA</sequence>
<evidence type="ECO:0000256" key="5">
    <source>
        <dbReference type="ARBA" id="ARBA00023136"/>
    </source>
</evidence>
<comment type="caution">
    <text evidence="7">The sequence shown here is derived from an EMBL/GenBank/DDBJ whole genome shotgun (WGS) entry which is preliminary data.</text>
</comment>
<protein>
    <submittedName>
        <fullName evidence="7">LptF/LptG family permease</fullName>
    </submittedName>
</protein>
<dbReference type="PANTHER" id="PTHR33529">
    <property type="entry name" value="SLR0882 PROTEIN-RELATED"/>
    <property type="match status" value="1"/>
</dbReference>
<reference evidence="7 8" key="1">
    <citation type="submission" date="2024-05" db="EMBL/GenBank/DDBJ databases">
        <title>Three bacterial strains, DH-69, EH-24, and ECK-19 isolated from coastal sediments.</title>
        <authorList>
            <person name="Ye Y.-Q."/>
            <person name="Du Z.-J."/>
        </authorList>
    </citation>
    <scope>NUCLEOTIDE SEQUENCE [LARGE SCALE GENOMIC DNA]</scope>
    <source>
        <strain evidence="7 8">ECK-19</strain>
    </source>
</reference>
<evidence type="ECO:0000313" key="7">
    <source>
        <dbReference type="EMBL" id="MEX6633670.1"/>
    </source>
</evidence>
<feature type="transmembrane region" description="Helical" evidence="6">
    <location>
        <begin position="49"/>
        <end position="78"/>
    </location>
</feature>
<evidence type="ECO:0000256" key="2">
    <source>
        <dbReference type="ARBA" id="ARBA00022475"/>
    </source>
</evidence>
<dbReference type="InterPro" id="IPR005495">
    <property type="entry name" value="LptG/LptF_permease"/>
</dbReference>
<dbReference type="Proteomes" id="UP001560685">
    <property type="component" value="Unassembled WGS sequence"/>
</dbReference>
<dbReference type="Pfam" id="PF03739">
    <property type="entry name" value="LptF_LptG"/>
    <property type="match status" value="1"/>
</dbReference>
<accession>A0ABV3Z4D4</accession>
<dbReference type="PANTHER" id="PTHR33529:SF6">
    <property type="entry name" value="YJGP_YJGQ FAMILY PERMEASE"/>
    <property type="match status" value="1"/>
</dbReference>
<organism evidence="7 8">
    <name type="scientific">Hyphococcus lacteus</name>
    <dbReference type="NCBI Taxonomy" id="3143536"/>
    <lineage>
        <taxon>Bacteria</taxon>
        <taxon>Pseudomonadati</taxon>
        <taxon>Pseudomonadota</taxon>
        <taxon>Alphaproteobacteria</taxon>
        <taxon>Parvularculales</taxon>
        <taxon>Parvularculaceae</taxon>
        <taxon>Hyphococcus</taxon>
    </lineage>
</organism>